<feature type="domain" description="3'-5' exonuclease" evidence="2">
    <location>
        <begin position="8"/>
        <end position="211"/>
    </location>
</feature>
<evidence type="ECO:0000313" key="3">
    <source>
        <dbReference type="EMBL" id="KAJ4330486.1"/>
    </source>
</evidence>
<evidence type="ECO:0000259" key="2">
    <source>
        <dbReference type="Pfam" id="PF01612"/>
    </source>
</evidence>
<dbReference type="AlphaFoldDB" id="A0A9W8WQ65"/>
<evidence type="ECO:0000256" key="1">
    <source>
        <dbReference type="SAM" id="MobiDB-lite"/>
    </source>
</evidence>
<dbReference type="Proteomes" id="UP001140562">
    <property type="component" value="Unassembled WGS sequence"/>
</dbReference>
<evidence type="ECO:0000313" key="4">
    <source>
        <dbReference type="Proteomes" id="UP001140562"/>
    </source>
</evidence>
<feature type="compositionally biased region" description="Low complexity" evidence="1">
    <location>
        <begin position="272"/>
        <end position="282"/>
    </location>
</feature>
<keyword evidence="4" id="KW-1185">Reference proteome</keyword>
<dbReference type="OrthoDB" id="26838at2759"/>
<dbReference type="InterPro" id="IPR036397">
    <property type="entry name" value="RNaseH_sf"/>
</dbReference>
<organism evidence="3 4">
    <name type="scientific">Didymella glomerata</name>
    <dbReference type="NCBI Taxonomy" id="749621"/>
    <lineage>
        <taxon>Eukaryota</taxon>
        <taxon>Fungi</taxon>
        <taxon>Dikarya</taxon>
        <taxon>Ascomycota</taxon>
        <taxon>Pezizomycotina</taxon>
        <taxon>Dothideomycetes</taxon>
        <taxon>Pleosporomycetidae</taxon>
        <taxon>Pleosporales</taxon>
        <taxon>Pleosporineae</taxon>
        <taxon>Didymellaceae</taxon>
        <taxon>Didymella</taxon>
    </lineage>
</organism>
<dbReference type="SUPFAM" id="SSF53098">
    <property type="entry name" value="Ribonuclease H-like"/>
    <property type="match status" value="1"/>
</dbReference>
<dbReference type="InterPro" id="IPR002562">
    <property type="entry name" value="3'-5'_exonuclease_dom"/>
</dbReference>
<dbReference type="PANTHER" id="PTHR43040:SF1">
    <property type="entry name" value="RIBONUCLEASE D"/>
    <property type="match status" value="1"/>
</dbReference>
<dbReference type="GO" id="GO:0006139">
    <property type="term" value="P:nucleobase-containing compound metabolic process"/>
    <property type="evidence" value="ECO:0007669"/>
    <property type="project" value="InterPro"/>
</dbReference>
<protein>
    <recommendedName>
        <fullName evidence="2">3'-5' exonuclease domain-containing protein</fullName>
    </recommendedName>
</protein>
<comment type="caution">
    <text evidence="3">The sequence shown here is derived from an EMBL/GenBank/DDBJ whole genome shotgun (WGS) entry which is preliminary data.</text>
</comment>
<accession>A0A9W8WQ65</accession>
<dbReference type="EMBL" id="JAPEUV010000194">
    <property type="protein sequence ID" value="KAJ4330486.1"/>
    <property type="molecule type" value="Genomic_DNA"/>
</dbReference>
<dbReference type="Gene3D" id="3.30.420.10">
    <property type="entry name" value="Ribonuclease H-like superfamily/Ribonuclease H"/>
    <property type="match status" value="1"/>
</dbReference>
<name>A0A9W8WQ65_9PLEO</name>
<dbReference type="PANTHER" id="PTHR43040">
    <property type="entry name" value="RIBONUCLEASE D"/>
    <property type="match status" value="1"/>
</dbReference>
<dbReference type="Pfam" id="PF01612">
    <property type="entry name" value="DNA_pol_A_exo1"/>
    <property type="match status" value="1"/>
</dbReference>
<feature type="region of interest" description="Disordered" evidence="1">
    <location>
        <begin position="268"/>
        <end position="294"/>
    </location>
</feature>
<sequence length="311" mass="35208">MKGIGTDIIETEEQLRNLIDYIVARHAPSLPRSPILYIDLEGVNLSREGTAAILTILIDIGMSERRVCLIDLLALGALAFQTAGAMQITLKDILQDERISKVFFDVRNDSDALFAHFSVALQGIEDVQLMESAWRKTTVSRKFVNGLARCVENEIGGDELANWKLAKQRGERLFKVEHGGSNTVFNDRPIAEDIVQYCSGDVQYLPDLRRKYYPQTHEGQNLVGDETKKRVAASMKPEYQPHGPQKVLAPWSQQQNITLDRLHSGDLRYDVDGSQDPDSWSDSPEDEWYDDGPTSCRDVINDCDYEFYYSD</sequence>
<proteinExistence type="predicted"/>
<dbReference type="GO" id="GO:0008408">
    <property type="term" value="F:3'-5' exonuclease activity"/>
    <property type="evidence" value="ECO:0007669"/>
    <property type="project" value="InterPro"/>
</dbReference>
<dbReference type="GO" id="GO:0003676">
    <property type="term" value="F:nucleic acid binding"/>
    <property type="evidence" value="ECO:0007669"/>
    <property type="project" value="InterPro"/>
</dbReference>
<dbReference type="InterPro" id="IPR012337">
    <property type="entry name" value="RNaseH-like_sf"/>
</dbReference>
<reference evidence="3" key="1">
    <citation type="submission" date="2022-10" db="EMBL/GenBank/DDBJ databases">
        <title>Tapping the CABI collections for fungal endophytes: first genome assemblies for Collariella, Neodidymelliopsis, Ascochyta clinopodiicola, Didymella pomorum, Didymosphaeria variabile, Neocosmospora piperis and Neocucurbitaria cava.</title>
        <authorList>
            <person name="Hill R."/>
        </authorList>
    </citation>
    <scope>NUCLEOTIDE SEQUENCE</scope>
    <source>
        <strain evidence="3">IMI 360193</strain>
    </source>
</reference>
<gene>
    <name evidence="3" type="ORF">N0V87_009949</name>
</gene>